<dbReference type="Gene3D" id="3.90.226.10">
    <property type="entry name" value="2-enoyl-CoA Hydratase, Chain A, domain 1"/>
    <property type="match status" value="1"/>
</dbReference>
<dbReference type="SUPFAM" id="SSF52096">
    <property type="entry name" value="ClpP/crotonase"/>
    <property type="match status" value="1"/>
</dbReference>
<keyword evidence="2 3" id="KW-0456">Lyase</keyword>
<organism evidence="3">
    <name type="scientific">hydrocarbon metagenome</name>
    <dbReference type="NCBI Taxonomy" id="938273"/>
    <lineage>
        <taxon>unclassified sequences</taxon>
        <taxon>metagenomes</taxon>
        <taxon>ecological metagenomes</taxon>
    </lineage>
</organism>
<protein>
    <submittedName>
        <fullName evidence="3">Enoyl-coa hydratase</fullName>
        <ecNumber evidence="3">4.2.1.17</ecNumber>
    </submittedName>
</protein>
<dbReference type="Pfam" id="PF00378">
    <property type="entry name" value="ECH_1"/>
    <property type="match status" value="1"/>
</dbReference>
<dbReference type="InterPro" id="IPR029045">
    <property type="entry name" value="ClpP/crotonase-like_dom_sf"/>
</dbReference>
<evidence type="ECO:0000256" key="1">
    <source>
        <dbReference type="ARBA" id="ARBA00005254"/>
    </source>
</evidence>
<reference evidence="3" key="1">
    <citation type="journal article" date="2015" name="Proc. Natl. Acad. Sci. U.S.A.">
        <title>Networks of energetic and metabolic interactions define dynamics in microbial communities.</title>
        <authorList>
            <person name="Embree M."/>
            <person name="Liu J.K."/>
            <person name="Al-Bassam M.M."/>
            <person name="Zengler K."/>
        </authorList>
    </citation>
    <scope>NUCLEOTIDE SEQUENCE</scope>
</reference>
<comment type="caution">
    <text evidence="3">The sequence shown here is derived from an EMBL/GenBank/DDBJ whole genome shotgun (WGS) entry which is preliminary data.</text>
</comment>
<dbReference type="PANTHER" id="PTHR11941:SF54">
    <property type="entry name" value="ENOYL-COA HYDRATASE, MITOCHONDRIAL"/>
    <property type="match status" value="1"/>
</dbReference>
<sequence length="263" mass="28808">MSWEHVLLNVADNIAYITLNRPERMNAFGGMMRQEIVEVLEKVAADKDVRVVVITGAGKAFCTGGDVGEFGSGTTKALAPTVSSERHAMCKAVLSINRMEKPVIAAVNGIAAGGGCNLALSCDIRLASEKARFSQIFTKRGVHPDWGGVYFLPRLVGYSKAAELIFSAEIIDAAEAFRIGLVNKVYPHEEFENSVKQFALRIAKNAPIPIAFAKRGLQNFQQWDLAQALDYESYVLEVCMKSNDIVEGFGAFLEKREPNFKGN</sequence>
<dbReference type="EC" id="4.2.1.17" evidence="3"/>
<dbReference type="PROSITE" id="PS00166">
    <property type="entry name" value="ENOYL_COA_HYDRATASE"/>
    <property type="match status" value="1"/>
</dbReference>
<dbReference type="PANTHER" id="PTHR11941">
    <property type="entry name" value="ENOYL-COA HYDRATASE-RELATED"/>
    <property type="match status" value="1"/>
</dbReference>
<dbReference type="Gene3D" id="1.10.12.10">
    <property type="entry name" value="Lyase 2-enoyl-coa Hydratase, Chain A, domain 2"/>
    <property type="match status" value="1"/>
</dbReference>
<evidence type="ECO:0000313" key="3">
    <source>
        <dbReference type="EMBL" id="KUG24564.1"/>
    </source>
</evidence>
<dbReference type="EMBL" id="LNQE01000844">
    <property type="protein sequence ID" value="KUG24564.1"/>
    <property type="molecule type" value="Genomic_DNA"/>
</dbReference>
<comment type="similarity">
    <text evidence="1">Belongs to the enoyl-CoA hydratase/isomerase family.</text>
</comment>
<dbReference type="InterPro" id="IPR014748">
    <property type="entry name" value="Enoyl-CoA_hydra_C"/>
</dbReference>
<name>A0A0W8FUS1_9ZZZZ</name>
<dbReference type="GO" id="GO:0006635">
    <property type="term" value="P:fatty acid beta-oxidation"/>
    <property type="evidence" value="ECO:0007669"/>
    <property type="project" value="TreeGrafter"/>
</dbReference>
<gene>
    <name evidence="3" type="ORF">ASZ90_005676</name>
</gene>
<evidence type="ECO:0000256" key="2">
    <source>
        <dbReference type="ARBA" id="ARBA00023239"/>
    </source>
</evidence>
<dbReference type="AlphaFoldDB" id="A0A0W8FUS1"/>
<dbReference type="CDD" id="cd06558">
    <property type="entry name" value="crotonase-like"/>
    <property type="match status" value="1"/>
</dbReference>
<accession>A0A0W8FUS1</accession>
<dbReference type="GO" id="GO:0004300">
    <property type="term" value="F:enoyl-CoA hydratase activity"/>
    <property type="evidence" value="ECO:0007669"/>
    <property type="project" value="UniProtKB-EC"/>
</dbReference>
<proteinExistence type="inferred from homology"/>
<dbReference type="InterPro" id="IPR018376">
    <property type="entry name" value="Enoyl-CoA_hyd/isom_CS"/>
</dbReference>
<dbReference type="InterPro" id="IPR001753">
    <property type="entry name" value="Enoyl-CoA_hydra/iso"/>
</dbReference>